<comment type="caution">
    <text evidence="3">The sequence shown here is derived from an EMBL/GenBank/DDBJ whole genome shotgun (WGS) entry which is preliminary data.</text>
</comment>
<proteinExistence type="predicted"/>
<keyword evidence="4" id="KW-1185">Reference proteome</keyword>
<feature type="transmembrane region" description="Helical" evidence="1">
    <location>
        <begin position="88"/>
        <end position="110"/>
    </location>
</feature>
<dbReference type="InterPro" id="IPR021834">
    <property type="entry name" value="DUF3426"/>
</dbReference>
<keyword evidence="1" id="KW-0472">Membrane</keyword>
<sequence>MHTQCPHCQTIFSVTAAHLNIAQGHVRCSHCRHIFNASNHLLKQVPNQTTAKQLQVDEKPTTYQEDDVPELLQEDIYEPPRGRSWKSFFFLSFIVILLAGTLTVQVIWFWQPDRILQHPQIRPWLDRFCYTLLCTLPTTRNLESFYMQNNLAQVHPDIDKAIQFEATFVNSAFFPQPYPELQLTFEDFNGNSLAQRRFKPAEYLSQPPIKNQEMRPNASVHIKLDLADMDKVIEGDNIAAGYHFEFF</sequence>
<dbReference type="EMBL" id="JAUCGM010000785">
    <property type="protein sequence ID" value="MDM8563663.1"/>
    <property type="molecule type" value="Genomic_DNA"/>
</dbReference>
<evidence type="ECO:0000313" key="3">
    <source>
        <dbReference type="EMBL" id="MDM8563663.1"/>
    </source>
</evidence>
<dbReference type="InterPro" id="IPR011723">
    <property type="entry name" value="Znf/thioredoxin_put"/>
</dbReference>
<evidence type="ECO:0000256" key="1">
    <source>
        <dbReference type="SAM" id="Phobius"/>
    </source>
</evidence>
<keyword evidence="1" id="KW-0812">Transmembrane</keyword>
<name>A0ABT7VVT5_9GAMM</name>
<dbReference type="Proteomes" id="UP001171945">
    <property type="component" value="Unassembled WGS sequence"/>
</dbReference>
<dbReference type="Pfam" id="PF11906">
    <property type="entry name" value="DUF3426"/>
    <property type="match status" value="1"/>
</dbReference>
<organism evidence="3 4">
    <name type="scientific">Candidatus Marithioploca araucensis</name>
    <dbReference type="NCBI Taxonomy" id="70273"/>
    <lineage>
        <taxon>Bacteria</taxon>
        <taxon>Pseudomonadati</taxon>
        <taxon>Pseudomonadota</taxon>
        <taxon>Gammaproteobacteria</taxon>
        <taxon>Thiotrichales</taxon>
        <taxon>Thiotrichaceae</taxon>
        <taxon>Candidatus Marithioploca</taxon>
    </lineage>
</organism>
<reference evidence="3" key="1">
    <citation type="submission" date="2023-06" db="EMBL/GenBank/DDBJ databases">
        <title>Uncultivated large filamentous bacteria from sulfidic sediments reveal new species and different genomic features in energy metabolism and defense.</title>
        <authorList>
            <person name="Fonseca A."/>
        </authorList>
    </citation>
    <scope>NUCLEOTIDE SEQUENCE</scope>
    <source>
        <strain evidence="3">HSG4</strain>
    </source>
</reference>
<dbReference type="Pfam" id="PF13719">
    <property type="entry name" value="Zn_ribbon_5"/>
    <property type="match status" value="1"/>
</dbReference>
<evidence type="ECO:0000259" key="2">
    <source>
        <dbReference type="Pfam" id="PF13719"/>
    </source>
</evidence>
<accession>A0ABT7VVT5</accession>
<gene>
    <name evidence="3" type="ORF">QUF54_09950</name>
</gene>
<feature type="domain" description="Zinc finger/thioredoxin putative" evidence="2">
    <location>
        <begin position="1"/>
        <end position="37"/>
    </location>
</feature>
<protein>
    <submittedName>
        <fullName evidence="3">DUF3426 domain-containing protein</fullName>
    </submittedName>
</protein>
<dbReference type="NCBIfam" id="TIGR02098">
    <property type="entry name" value="MJ0042_CXXC"/>
    <property type="match status" value="1"/>
</dbReference>
<keyword evidence="1" id="KW-1133">Transmembrane helix</keyword>
<evidence type="ECO:0000313" key="4">
    <source>
        <dbReference type="Proteomes" id="UP001171945"/>
    </source>
</evidence>